<gene>
    <name evidence="1" type="ORF">LJ725_11940</name>
</gene>
<comment type="caution">
    <text evidence="1">The sequence shown here is derived from an EMBL/GenBank/DDBJ whole genome shotgun (WGS) entry which is preliminary data.</text>
</comment>
<proteinExistence type="predicted"/>
<sequence>MQDDYRVVYEVSFEPEKLYKARLEFWLTDSGHVSVGVETYTRLARRLSSPVVRRGMATGCEPGAISRDALVRLFRVVTHGSLVMTVSTFFGVITSPKLYMPEADFRMIVDADSFSARWFQPISDETRALKFRGSGKVLLFEPW</sequence>
<accession>A0ABS8KUE0</accession>
<protein>
    <submittedName>
        <fullName evidence="1">Uncharacterized protein</fullName>
    </submittedName>
</protein>
<keyword evidence="2" id="KW-1185">Reference proteome</keyword>
<name>A0ABS8KUE0_9HYPH</name>
<dbReference type="EMBL" id="JAJISD010000004">
    <property type="protein sequence ID" value="MCC8429680.1"/>
    <property type="molecule type" value="Genomic_DNA"/>
</dbReference>
<reference evidence="1 2" key="1">
    <citation type="submission" date="2021-11" db="EMBL/GenBank/DDBJ databases">
        <authorList>
            <person name="Lee D.-H."/>
            <person name="Kim S.-B."/>
        </authorList>
    </citation>
    <scope>NUCLEOTIDE SEQUENCE [LARGE SCALE GENOMIC DNA]</scope>
    <source>
        <strain evidence="1 2">KCTC 52223</strain>
    </source>
</reference>
<evidence type="ECO:0000313" key="2">
    <source>
        <dbReference type="Proteomes" id="UP001198862"/>
    </source>
</evidence>
<evidence type="ECO:0000313" key="1">
    <source>
        <dbReference type="EMBL" id="MCC8429680.1"/>
    </source>
</evidence>
<organism evidence="1 2">
    <name type="scientific">Reyranella aquatilis</name>
    <dbReference type="NCBI Taxonomy" id="2035356"/>
    <lineage>
        <taxon>Bacteria</taxon>
        <taxon>Pseudomonadati</taxon>
        <taxon>Pseudomonadota</taxon>
        <taxon>Alphaproteobacteria</taxon>
        <taxon>Hyphomicrobiales</taxon>
        <taxon>Reyranellaceae</taxon>
        <taxon>Reyranella</taxon>
    </lineage>
</organism>
<dbReference type="Proteomes" id="UP001198862">
    <property type="component" value="Unassembled WGS sequence"/>
</dbReference>